<proteinExistence type="predicted"/>
<dbReference type="KEGG" id="scya:EJ357_25160"/>
<dbReference type="InterPro" id="IPR011249">
    <property type="entry name" value="Metalloenz_LuxS/M16"/>
</dbReference>
<dbReference type="InterPro" id="IPR007863">
    <property type="entry name" value="Peptidase_M16_C"/>
</dbReference>
<sequence length="423" mass="44600">MTASPALGFPRRTALPNRSPLRTVLPNGLDTVVVAAPGAPLAEIRLVLPYARTEPALAAVRELLAAGLGTATVSRDRRAVADRAADLGAEFSTVVTAEQLVLSASVLAEGLRGALELLGDLLLRPAYDHLPPPGSTPAPRTSPGPRTRLRRAQLRHAFGGPHPLVDDDHATGTADVDLLAFHRRAVVPAGAVLLILGGDDPDRVLAAVREELADWTGGPSGLTLPPFPRPEPTPGRLALHDPSADQALLLTAGPAVPVRDPGHTALHLAQTVLGGHATSRLTRRLRERHGLAYAVDARIRQNGAGCWLEIDCAGAPGTGDRLAEEVTACMAELARSGPTPEETHRIRRYTAGFTRFALATRAEEASALAGFAASGMDLDWLTRYPDAIAEVTDRHLAEAAAHFLDPARTLVATLDRTPTGTRP</sequence>
<feature type="domain" description="Peptidase M16 C-terminal" evidence="1">
    <location>
        <begin position="177"/>
        <end position="348"/>
    </location>
</feature>
<evidence type="ECO:0000313" key="2">
    <source>
        <dbReference type="EMBL" id="AZQ36331.1"/>
    </source>
</evidence>
<dbReference type="Proteomes" id="UP000280298">
    <property type="component" value="Chromosome"/>
</dbReference>
<dbReference type="GO" id="GO:0046872">
    <property type="term" value="F:metal ion binding"/>
    <property type="evidence" value="ECO:0007669"/>
    <property type="project" value="InterPro"/>
</dbReference>
<dbReference type="Pfam" id="PF05193">
    <property type="entry name" value="Peptidase_M16_C"/>
    <property type="match status" value="1"/>
</dbReference>
<protein>
    <submittedName>
        <fullName evidence="2">Insulinase family protein</fullName>
    </submittedName>
</protein>
<organism evidence="2 3">
    <name type="scientific">Streptomyces cyaneochromogenes</name>
    <dbReference type="NCBI Taxonomy" id="2496836"/>
    <lineage>
        <taxon>Bacteria</taxon>
        <taxon>Bacillati</taxon>
        <taxon>Actinomycetota</taxon>
        <taxon>Actinomycetes</taxon>
        <taxon>Kitasatosporales</taxon>
        <taxon>Streptomycetaceae</taxon>
        <taxon>Streptomyces</taxon>
    </lineage>
</organism>
<dbReference type="RefSeq" id="WP_126393846.1">
    <property type="nucleotide sequence ID" value="NZ_CP034539.1"/>
</dbReference>
<evidence type="ECO:0000259" key="1">
    <source>
        <dbReference type="Pfam" id="PF05193"/>
    </source>
</evidence>
<dbReference type="Gene3D" id="3.30.830.10">
    <property type="entry name" value="Metalloenzyme, LuxS/M16 peptidase-like"/>
    <property type="match status" value="2"/>
</dbReference>
<evidence type="ECO:0000313" key="3">
    <source>
        <dbReference type="Proteomes" id="UP000280298"/>
    </source>
</evidence>
<dbReference type="AlphaFoldDB" id="A0A3Q9EU54"/>
<reference evidence="2 3" key="1">
    <citation type="journal article" date="2019" name="Int. J. Syst. Evol. Microbiol.">
        <title>Streptomyces cyaneochromogenes sp. nov., a blue pigment-producing actinomycete from manganese-contaminated soil.</title>
        <authorList>
            <person name="Tang X."/>
            <person name="Zhao J."/>
            <person name="Li K."/>
            <person name="Chen Z."/>
            <person name="Sun Y."/>
            <person name="Gao J."/>
        </authorList>
    </citation>
    <scope>NUCLEOTIDE SEQUENCE [LARGE SCALE GENOMIC DNA]</scope>
    <source>
        <strain evidence="2 3">MK-45</strain>
    </source>
</reference>
<name>A0A3Q9EU54_9ACTN</name>
<dbReference type="SUPFAM" id="SSF63411">
    <property type="entry name" value="LuxS/MPP-like metallohydrolase"/>
    <property type="match status" value="2"/>
</dbReference>
<accession>A0A3Q9EU54</accession>
<dbReference type="EMBL" id="CP034539">
    <property type="protein sequence ID" value="AZQ36331.1"/>
    <property type="molecule type" value="Genomic_DNA"/>
</dbReference>
<dbReference type="OrthoDB" id="9811314at2"/>
<gene>
    <name evidence="2" type="ORF">EJ357_25160</name>
</gene>
<keyword evidence="3" id="KW-1185">Reference proteome</keyword>